<dbReference type="GO" id="GO:0016757">
    <property type="term" value="F:glycosyltransferase activity"/>
    <property type="evidence" value="ECO:0007669"/>
    <property type="project" value="InterPro"/>
</dbReference>
<accession>U3GL88</accession>
<protein>
    <submittedName>
        <fullName evidence="3">Glycosyltransferase</fullName>
    </submittedName>
</protein>
<dbReference type="PANTHER" id="PTHR12526:SF630">
    <property type="entry name" value="GLYCOSYLTRANSFERASE"/>
    <property type="match status" value="1"/>
</dbReference>
<feature type="domain" description="Glycosyl transferase family 1" evidence="1">
    <location>
        <begin position="195"/>
        <end position="350"/>
    </location>
</feature>
<dbReference type="Pfam" id="PF13439">
    <property type="entry name" value="Glyco_transf_4"/>
    <property type="match status" value="1"/>
</dbReference>
<dbReference type="PANTHER" id="PTHR12526">
    <property type="entry name" value="GLYCOSYLTRANSFERASE"/>
    <property type="match status" value="1"/>
</dbReference>
<dbReference type="AlphaFoldDB" id="U3GL88"/>
<gene>
    <name evidence="3" type="primary">wdcD</name>
</gene>
<evidence type="ECO:0000259" key="1">
    <source>
        <dbReference type="Pfam" id="PF00534"/>
    </source>
</evidence>
<dbReference type="Pfam" id="PF00534">
    <property type="entry name" value="Glycos_transf_1"/>
    <property type="match status" value="1"/>
</dbReference>
<evidence type="ECO:0000259" key="2">
    <source>
        <dbReference type="Pfam" id="PF13439"/>
    </source>
</evidence>
<dbReference type="GO" id="GO:1901135">
    <property type="term" value="P:carbohydrate derivative metabolic process"/>
    <property type="evidence" value="ECO:0007669"/>
    <property type="project" value="UniProtKB-ARBA"/>
</dbReference>
<name>U3GL88_SALER</name>
<dbReference type="SUPFAM" id="SSF53756">
    <property type="entry name" value="UDP-Glycosyltransferase/glycogen phosphorylase"/>
    <property type="match status" value="1"/>
</dbReference>
<dbReference type="InterPro" id="IPR001296">
    <property type="entry name" value="Glyco_trans_1"/>
</dbReference>
<sequence length="378" mass="43539">MKKIAHVIVLPKMAGSQKFCHALLSKINGYKKYILVSGCENVDIDQRQEFINAFESINVEIIWCYYLKRNIGKSDIRGFIELYTIFKKYQFDIVHTNSTKPGILARIAARMSGVKKIVHTVHGISFYKGQNVIKRLIYWAIECVALQFGDINVCVNNYYLKYYKKFFWKKNISVFNGYDFSELLLYANSNNVKCNNKKDNVFSFLFVGRLDIQKDPITLIKAFSILASKYPNIILDIVGDGELMEASKELACELGVKDLVRFHGWIKKPYSYFYNCNAFVCPSLYEAFGFIFVEAAYFRKPIIATNVEGIPEVVLNNKMGFLVSPSNYLALAEKMEILVNSRSLCKVMGDFGSRYVIENFDIQKCVKAYQSIYDNDLR</sequence>
<feature type="domain" description="Glycosyltransferase subfamily 4-like N-terminal" evidence="2">
    <location>
        <begin position="61"/>
        <end position="174"/>
    </location>
</feature>
<dbReference type="CDD" id="cd03808">
    <property type="entry name" value="GT4_CapM-like"/>
    <property type="match status" value="1"/>
</dbReference>
<proteinExistence type="predicted"/>
<dbReference type="Gene3D" id="3.40.50.2000">
    <property type="entry name" value="Glycogen Phosphorylase B"/>
    <property type="match status" value="2"/>
</dbReference>
<dbReference type="InterPro" id="IPR028098">
    <property type="entry name" value="Glyco_trans_4-like_N"/>
</dbReference>
<reference evidence="3" key="1">
    <citation type="journal article" date="2013" name="FEMS Microbiol. Rev.">
        <title>Structural diversity in Salmonella O antigens and its genetic basis.</title>
        <authorList>
            <person name="Liu B."/>
            <person name="Knirel Y.A."/>
            <person name="Feng L."/>
            <person name="Perepelov A.V."/>
            <person name="Senchenkova S.N."/>
            <person name="Reeves P.R."/>
            <person name="Wang L."/>
        </authorList>
    </citation>
    <scope>NUCLEOTIDE SEQUENCE</scope>
    <source>
        <strain evidence="3">G2476</strain>
    </source>
</reference>
<keyword evidence="3" id="KW-0808">Transferase</keyword>
<dbReference type="EMBL" id="JX975347">
    <property type="protein sequence ID" value="AFW04886.1"/>
    <property type="molecule type" value="Genomic_DNA"/>
</dbReference>
<evidence type="ECO:0000313" key="3">
    <source>
        <dbReference type="EMBL" id="AFW04886.1"/>
    </source>
</evidence>
<organism evidence="3">
    <name type="scientific">Salmonella enterica</name>
    <name type="common">Salmonella choleraesuis</name>
    <dbReference type="NCBI Taxonomy" id="28901"/>
    <lineage>
        <taxon>Bacteria</taxon>
        <taxon>Pseudomonadati</taxon>
        <taxon>Pseudomonadota</taxon>
        <taxon>Gammaproteobacteria</taxon>
        <taxon>Enterobacterales</taxon>
        <taxon>Enterobacteriaceae</taxon>
        <taxon>Salmonella</taxon>
    </lineage>
</organism>